<dbReference type="AlphaFoldDB" id="A0A5E4PZC8"/>
<accession>A0A5E4PZC8</accession>
<reference evidence="5 6" key="1">
    <citation type="submission" date="2017-07" db="EMBL/GenBank/DDBJ databases">
        <authorList>
            <person name="Talla V."/>
            <person name="Backstrom N."/>
        </authorList>
    </citation>
    <scope>NUCLEOTIDE SEQUENCE [LARGE SCALE GENOMIC DNA]</scope>
</reference>
<dbReference type="PROSITE" id="PS51843">
    <property type="entry name" value="NR_LBD"/>
    <property type="match status" value="1"/>
</dbReference>
<evidence type="ECO:0000259" key="4">
    <source>
        <dbReference type="PROSITE" id="PS51843"/>
    </source>
</evidence>
<dbReference type="EMBL" id="FZQP02000770">
    <property type="protein sequence ID" value="VVC90314.1"/>
    <property type="molecule type" value="Genomic_DNA"/>
</dbReference>
<dbReference type="InterPro" id="IPR035500">
    <property type="entry name" value="NHR-like_dom_sf"/>
</dbReference>
<evidence type="ECO:0000256" key="3">
    <source>
        <dbReference type="ARBA" id="ARBA00023170"/>
    </source>
</evidence>
<dbReference type="Pfam" id="PF00104">
    <property type="entry name" value="Hormone_recep"/>
    <property type="match status" value="1"/>
</dbReference>
<proteinExistence type="predicted"/>
<feature type="domain" description="NR LBD" evidence="4">
    <location>
        <begin position="1"/>
        <end position="75"/>
    </location>
</feature>
<keyword evidence="1" id="KW-0805">Transcription regulation</keyword>
<evidence type="ECO:0000256" key="1">
    <source>
        <dbReference type="ARBA" id="ARBA00023015"/>
    </source>
</evidence>
<keyword evidence="2" id="KW-0804">Transcription</keyword>
<evidence type="ECO:0000313" key="5">
    <source>
        <dbReference type="EMBL" id="VVC90314.1"/>
    </source>
</evidence>
<keyword evidence="6" id="KW-1185">Reference proteome</keyword>
<evidence type="ECO:0000313" key="6">
    <source>
        <dbReference type="Proteomes" id="UP000324832"/>
    </source>
</evidence>
<gene>
    <name evidence="5" type="ORF">LSINAPIS_LOCUS3255</name>
</gene>
<name>A0A5E4PZC8_9NEOP</name>
<dbReference type="Proteomes" id="UP000324832">
    <property type="component" value="Unassembled WGS sequence"/>
</dbReference>
<organism evidence="5 6">
    <name type="scientific">Leptidea sinapis</name>
    <dbReference type="NCBI Taxonomy" id="189913"/>
    <lineage>
        <taxon>Eukaryota</taxon>
        <taxon>Metazoa</taxon>
        <taxon>Ecdysozoa</taxon>
        <taxon>Arthropoda</taxon>
        <taxon>Hexapoda</taxon>
        <taxon>Insecta</taxon>
        <taxon>Pterygota</taxon>
        <taxon>Neoptera</taxon>
        <taxon>Endopterygota</taxon>
        <taxon>Lepidoptera</taxon>
        <taxon>Glossata</taxon>
        <taxon>Ditrysia</taxon>
        <taxon>Papilionoidea</taxon>
        <taxon>Pieridae</taxon>
        <taxon>Dismorphiinae</taxon>
        <taxon>Leptidea</taxon>
    </lineage>
</organism>
<sequence>MRALQVDVLREKMFSCLDEYCRRSHSSEEGRFASLLLRLPALRSISLKSFEHLFFFHLVAEGNISVLIRDALRSHVTTMDGTRIM</sequence>
<dbReference type="SUPFAM" id="SSF48508">
    <property type="entry name" value="Nuclear receptor ligand-binding domain"/>
    <property type="match status" value="1"/>
</dbReference>
<evidence type="ECO:0000256" key="2">
    <source>
        <dbReference type="ARBA" id="ARBA00023163"/>
    </source>
</evidence>
<dbReference type="Gene3D" id="1.10.565.10">
    <property type="entry name" value="Retinoid X Receptor"/>
    <property type="match status" value="1"/>
</dbReference>
<protein>
    <recommendedName>
        <fullName evidence="4">NR LBD domain-containing protein</fullName>
    </recommendedName>
</protein>
<keyword evidence="3" id="KW-0675">Receptor</keyword>
<dbReference type="InterPro" id="IPR000536">
    <property type="entry name" value="Nucl_hrmn_rcpt_lig-bd"/>
</dbReference>